<comment type="similarity">
    <text evidence="1">Belongs to the peptidase M20 family.</text>
</comment>
<dbReference type="SUPFAM" id="SSF55031">
    <property type="entry name" value="Bacterial exopeptidase dimerisation domain"/>
    <property type="match status" value="1"/>
</dbReference>
<dbReference type="PANTHER" id="PTHR32494">
    <property type="entry name" value="ALLANTOATE DEIMINASE-RELATED"/>
    <property type="match status" value="1"/>
</dbReference>
<evidence type="ECO:0000313" key="6">
    <source>
        <dbReference type="Proteomes" id="UP001403385"/>
    </source>
</evidence>
<dbReference type="CDD" id="cd03884">
    <property type="entry name" value="M20_bAS"/>
    <property type="match status" value="1"/>
</dbReference>
<gene>
    <name evidence="5" type="ORF">AAG747_22665</name>
</gene>
<dbReference type="NCBIfam" id="NF006771">
    <property type="entry name" value="PRK09290.1-5"/>
    <property type="match status" value="1"/>
</dbReference>
<evidence type="ECO:0000313" key="5">
    <source>
        <dbReference type="EMBL" id="MEN7550741.1"/>
    </source>
</evidence>
<feature type="binding site" evidence="3">
    <location>
        <position position="95"/>
    </location>
    <ligand>
        <name>Zn(2+)</name>
        <dbReference type="ChEBI" id="CHEBI:29105"/>
        <label>2</label>
    </ligand>
</feature>
<dbReference type="InterPro" id="IPR011650">
    <property type="entry name" value="Peptidase_M20_dimer"/>
</dbReference>
<dbReference type="Pfam" id="PF07687">
    <property type="entry name" value="M20_dimer"/>
    <property type="match status" value="1"/>
</dbReference>
<dbReference type="GO" id="GO:0016813">
    <property type="term" value="F:hydrolase activity, acting on carbon-nitrogen (but not peptide) bonds, in linear amidines"/>
    <property type="evidence" value="ECO:0007669"/>
    <property type="project" value="InterPro"/>
</dbReference>
<evidence type="ECO:0000256" key="3">
    <source>
        <dbReference type="PIRSR" id="PIRSR001235-1"/>
    </source>
</evidence>
<dbReference type="Pfam" id="PF01546">
    <property type="entry name" value="Peptidase_M20"/>
    <property type="match status" value="1"/>
</dbReference>
<dbReference type="NCBIfam" id="TIGR01879">
    <property type="entry name" value="hydantase"/>
    <property type="match status" value="1"/>
</dbReference>
<dbReference type="PANTHER" id="PTHR32494:SF5">
    <property type="entry name" value="ALLANTOATE AMIDOHYDROLASE"/>
    <property type="match status" value="1"/>
</dbReference>
<keyword evidence="2 5" id="KW-0378">Hydrolase</keyword>
<organism evidence="5 6">
    <name type="scientific">Rapidithrix thailandica</name>
    <dbReference type="NCBI Taxonomy" id="413964"/>
    <lineage>
        <taxon>Bacteria</taxon>
        <taxon>Pseudomonadati</taxon>
        <taxon>Bacteroidota</taxon>
        <taxon>Cytophagia</taxon>
        <taxon>Cytophagales</taxon>
        <taxon>Flammeovirgaceae</taxon>
        <taxon>Rapidithrix</taxon>
    </lineage>
</organism>
<reference evidence="5 6" key="1">
    <citation type="submission" date="2024-04" db="EMBL/GenBank/DDBJ databases">
        <title>Novel genus in family Flammeovirgaceae.</title>
        <authorList>
            <person name="Nguyen T.H."/>
            <person name="Vuong T.Q."/>
            <person name="Le H."/>
            <person name="Kim S.-G."/>
        </authorList>
    </citation>
    <scope>NUCLEOTIDE SEQUENCE [LARGE SCALE GENOMIC DNA]</scope>
    <source>
        <strain evidence="5 6">JCM 23209</strain>
    </source>
</reference>
<dbReference type="GO" id="GO:0046872">
    <property type="term" value="F:metal ion binding"/>
    <property type="evidence" value="ECO:0007669"/>
    <property type="project" value="UniProtKB-KW"/>
</dbReference>
<dbReference type="EMBL" id="JBDKWZ010000016">
    <property type="protein sequence ID" value="MEN7550741.1"/>
    <property type="molecule type" value="Genomic_DNA"/>
</dbReference>
<keyword evidence="3" id="KW-0862">Zinc</keyword>
<evidence type="ECO:0000256" key="2">
    <source>
        <dbReference type="ARBA" id="ARBA00022801"/>
    </source>
</evidence>
<keyword evidence="3" id="KW-0479">Metal-binding</keyword>
<comment type="cofactor">
    <cofactor evidence="3">
        <name>Zn(2+)</name>
        <dbReference type="ChEBI" id="CHEBI:29105"/>
    </cofactor>
    <text evidence="3">Binds 2 Zn(2+) ions per subunit.</text>
</comment>
<evidence type="ECO:0000259" key="4">
    <source>
        <dbReference type="Pfam" id="PF07687"/>
    </source>
</evidence>
<dbReference type="InterPro" id="IPR010158">
    <property type="entry name" value="Amidase_Cbmase"/>
</dbReference>
<dbReference type="Proteomes" id="UP001403385">
    <property type="component" value="Unassembled WGS sequence"/>
</dbReference>
<protein>
    <submittedName>
        <fullName evidence="5">Zn-dependent hydrolase</fullName>
    </submittedName>
</protein>
<feature type="binding site" evidence="3">
    <location>
        <position position="386"/>
    </location>
    <ligand>
        <name>Zn(2+)</name>
        <dbReference type="ChEBI" id="CHEBI:29105"/>
        <label>2</label>
    </ligand>
</feature>
<dbReference type="AlphaFoldDB" id="A0AAW9SCL4"/>
<accession>A0AAW9SCL4</accession>
<proteinExistence type="inferred from homology"/>
<dbReference type="RefSeq" id="WP_346823523.1">
    <property type="nucleotide sequence ID" value="NZ_JBDKWZ010000016.1"/>
</dbReference>
<feature type="binding site" evidence="3">
    <location>
        <position position="193"/>
    </location>
    <ligand>
        <name>Zn(2+)</name>
        <dbReference type="ChEBI" id="CHEBI:29105"/>
        <label>1</label>
    </ligand>
</feature>
<feature type="domain" description="Peptidase M20 dimerisation" evidence="4">
    <location>
        <begin position="214"/>
        <end position="316"/>
    </location>
</feature>
<evidence type="ECO:0000256" key="1">
    <source>
        <dbReference type="ARBA" id="ARBA00006153"/>
    </source>
</evidence>
<comment type="caution">
    <text evidence="5">The sequence shown here is derived from an EMBL/GenBank/DDBJ whole genome shotgun (WGS) entry which is preliminary data.</text>
</comment>
<dbReference type="Gene3D" id="3.40.630.10">
    <property type="entry name" value="Zn peptidases"/>
    <property type="match status" value="1"/>
</dbReference>
<feature type="binding site" evidence="3">
    <location>
        <position position="84"/>
    </location>
    <ligand>
        <name>Zn(2+)</name>
        <dbReference type="ChEBI" id="CHEBI:29105"/>
        <label>1</label>
    </ligand>
</feature>
<dbReference type="SUPFAM" id="SSF53187">
    <property type="entry name" value="Zn-dependent exopeptidases"/>
    <property type="match status" value="1"/>
</dbReference>
<feature type="binding site" evidence="3">
    <location>
        <position position="95"/>
    </location>
    <ligand>
        <name>Zn(2+)</name>
        <dbReference type="ChEBI" id="CHEBI:29105"/>
        <label>1</label>
    </ligand>
</feature>
<name>A0AAW9SCL4_9BACT</name>
<dbReference type="InterPro" id="IPR036264">
    <property type="entry name" value="Bact_exopeptidase_dim_dom"/>
</dbReference>
<dbReference type="PIRSF" id="PIRSF001235">
    <property type="entry name" value="Amidase_carbamoylase"/>
    <property type="match status" value="1"/>
</dbReference>
<dbReference type="InterPro" id="IPR002933">
    <property type="entry name" value="Peptidase_M20"/>
</dbReference>
<feature type="binding site" evidence="3">
    <location>
        <position position="130"/>
    </location>
    <ligand>
        <name>Zn(2+)</name>
        <dbReference type="ChEBI" id="CHEBI:29105"/>
        <label>2</label>
    </ligand>
</feature>
<sequence>MTTTSLTINFERLKQDIFHLSTIGKSPEDNGIYRQAFSKEDLQARQWLGERLQKAGINSTMDGAANVLARIGDPEAPSITVGSHLDTVACAGALDGALGVLVGLECLRTIHEQDIPLTHPLELIAFSDEEGRFGGMLGSQATAGMLNPGFIQHAMDLDGISLVEVMEQQGMNPMGILDCSRTRDSLLCFLELHIEQGPVLDTKNLEVGIVSAITGLFKWQITLSGTANHAGTTPMTMRQDAFMGLADFAHEIPRILDENGGENSRATIGKVELFPGSPNTIPEKAIFSIDVRDTDVEVLKELQLAIRKALSAIARKGGLMFEFEELSFIHPVQSDVQLVNALEKKARMLDYQFEIMPSGAAHDAQIMANLCPVAMVFVPSKGGVSHSPNEWTDWAFIEKGANLLLHTILELQNQKFEKYEG</sequence>
<dbReference type="Gene3D" id="3.30.70.360">
    <property type="match status" value="1"/>
</dbReference>
<keyword evidence="6" id="KW-1185">Reference proteome</keyword>